<dbReference type="Proteomes" id="UP000567067">
    <property type="component" value="Unassembled WGS sequence"/>
</dbReference>
<name>A0A7W3XUB8_9BACL</name>
<dbReference type="GO" id="GO:0006096">
    <property type="term" value="P:glycolytic process"/>
    <property type="evidence" value="ECO:0007669"/>
    <property type="project" value="UniProtKB-KW"/>
</dbReference>
<dbReference type="SUPFAM" id="SSF53254">
    <property type="entry name" value="Phosphoglycerate mutase-like"/>
    <property type="match status" value="1"/>
</dbReference>
<dbReference type="Gene3D" id="3.40.50.1240">
    <property type="entry name" value="Phosphoglycerate mutase-like"/>
    <property type="match status" value="1"/>
</dbReference>
<gene>
    <name evidence="7" type="ORF">FHR92_005200</name>
</gene>
<organism evidence="7 8">
    <name type="scientific">Fontibacillus solani</name>
    <dbReference type="NCBI Taxonomy" id="1572857"/>
    <lineage>
        <taxon>Bacteria</taxon>
        <taxon>Bacillati</taxon>
        <taxon>Bacillota</taxon>
        <taxon>Bacilli</taxon>
        <taxon>Bacillales</taxon>
        <taxon>Paenibacillaceae</taxon>
        <taxon>Fontibacillus</taxon>
    </lineage>
</organism>
<evidence type="ECO:0000256" key="2">
    <source>
        <dbReference type="ARBA" id="ARBA00012028"/>
    </source>
</evidence>
<comment type="caution">
    <text evidence="7">The sequence shown here is derived from an EMBL/GenBank/DDBJ whole genome shotgun (WGS) entry which is preliminary data.</text>
</comment>
<dbReference type="InterPro" id="IPR001345">
    <property type="entry name" value="PG/BPGM_mutase_AS"/>
</dbReference>
<dbReference type="GO" id="GO:0004619">
    <property type="term" value="F:phosphoglycerate mutase activity"/>
    <property type="evidence" value="ECO:0007669"/>
    <property type="project" value="UniProtKB-EC"/>
</dbReference>
<dbReference type="AlphaFoldDB" id="A0A7W3XUB8"/>
<dbReference type="InterPro" id="IPR013078">
    <property type="entry name" value="His_Pase_superF_clade-1"/>
</dbReference>
<dbReference type="PANTHER" id="PTHR11931">
    <property type="entry name" value="PHOSPHOGLYCERATE MUTASE"/>
    <property type="match status" value="1"/>
</dbReference>
<reference evidence="7 8" key="1">
    <citation type="submission" date="2020-08" db="EMBL/GenBank/DDBJ databases">
        <title>Genomic Encyclopedia of Type Strains, Phase III (KMG-III): the genomes of soil and plant-associated and newly described type strains.</title>
        <authorList>
            <person name="Whitman W."/>
        </authorList>
    </citation>
    <scope>NUCLEOTIDE SEQUENCE [LARGE SCALE GENOMIC DNA]</scope>
    <source>
        <strain evidence="7 8">CECT 8693</strain>
    </source>
</reference>
<dbReference type="Pfam" id="PF00300">
    <property type="entry name" value="His_Phos_1"/>
    <property type="match status" value="1"/>
</dbReference>
<comment type="similarity">
    <text evidence="1">Belongs to the phosphoglycerate mutase family. BPG-dependent PGAM subfamily.</text>
</comment>
<dbReference type="InterPro" id="IPR005952">
    <property type="entry name" value="Phosphogly_mut1"/>
</dbReference>
<dbReference type="SMART" id="SM00855">
    <property type="entry name" value="PGAM"/>
    <property type="match status" value="1"/>
</dbReference>
<keyword evidence="4 7" id="KW-0413">Isomerase</keyword>
<feature type="active site" description="Proton donor/acceptor" evidence="5">
    <location>
        <position position="81"/>
    </location>
</feature>
<dbReference type="RefSeq" id="WP_182540431.1">
    <property type="nucleotide sequence ID" value="NZ_JACJIP010000062.1"/>
</dbReference>
<feature type="active site" description="Tele-phosphohistidine intermediate" evidence="5">
    <location>
        <position position="8"/>
    </location>
</feature>
<dbReference type="CDD" id="cd07067">
    <property type="entry name" value="HP_PGM_like"/>
    <property type="match status" value="1"/>
</dbReference>
<dbReference type="InterPro" id="IPR029033">
    <property type="entry name" value="His_PPase_superfam"/>
</dbReference>
<evidence type="ECO:0000256" key="6">
    <source>
        <dbReference type="PIRSR" id="PIRSR613078-2"/>
    </source>
</evidence>
<accession>A0A7W3XUB8</accession>
<evidence type="ECO:0000256" key="5">
    <source>
        <dbReference type="PIRSR" id="PIRSR613078-1"/>
    </source>
</evidence>
<evidence type="ECO:0000313" key="8">
    <source>
        <dbReference type="Proteomes" id="UP000567067"/>
    </source>
</evidence>
<sequence length="176" mass="20166">MKLLVARHGQTEWNYENRVCGISNIELTDKGLEQARLLASKVKDYHIDIILSSPLSRALKTAGIISDEINRDIIVEDRLIEQNYGSYEGLLRTGEGFRYAKKQFPNKLGGGESILQVVQRVYNLLDEIIAEYADKNVMIISHGSVCRVINSYFNECSNQKYDDYYTKNGELVEYFI</sequence>
<evidence type="ECO:0000256" key="3">
    <source>
        <dbReference type="ARBA" id="ARBA00023152"/>
    </source>
</evidence>
<feature type="binding site" evidence="6">
    <location>
        <begin position="7"/>
        <end position="14"/>
    </location>
    <ligand>
        <name>substrate</name>
    </ligand>
</feature>
<keyword evidence="8" id="KW-1185">Reference proteome</keyword>
<dbReference type="EC" id="5.4.2.11" evidence="2"/>
<proteinExistence type="inferred from homology"/>
<keyword evidence="3" id="KW-0324">Glycolysis</keyword>
<evidence type="ECO:0000256" key="1">
    <source>
        <dbReference type="ARBA" id="ARBA00006717"/>
    </source>
</evidence>
<feature type="binding site" evidence="6">
    <location>
        <begin position="81"/>
        <end position="84"/>
    </location>
    <ligand>
        <name>substrate</name>
    </ligand>
</feature>
<dbReference type="PIRSF" id="PIRSF000709">
    <property type="entry name" value="6PFK_2-Ptase"/>
    <property type="match status" value="1"/>
</dbReference>
<feature type="binding site" evidence="6">
    <location>
        <position position="57"/>
    </location>
    <ligand>
        <name>substrate</name>
    </ligand>
</feature>
<dbReference type="EMBL" id="JACJIP010000062">
    <property type="protein sequence ID" value="MBA9088682.1"/>
    <property type="molecule type" value="Genomic_DNA"/>
</dbReference>
<evidence type="ECO:0000256" key="4">
    <source>
        <dbReference type="ARBA" id="ARBA00023235"/>
    </source>
</evidence>
<dbReference type="PROSITE" id="PS00175">
    <property type="entry name" value="PG_MUTASE"/>
    <property type="match status" value="1"/>
</dbReference>
<evidence type="ECO:0000313" key="7">
    <source>
        <dbReference type="EMBL" id="MBA9088682.1"/>
    </source>
</evidence>
<protein>
    <recommendedName>
        <fullName evidence="2">phosphoglycerate mutase (2,3-diphosphoglycerate-dependent)</fullName>
        <ecNumber evidence="2">5.4.2.11</ecNumber>
    </recommendedName>
</protein>